<sequence>MVEEIAQGKQPGPVDVRVDGPAQVNFRKITLPPGASTGRHCHYGQLVGVVESGTLTHYARVHPGGVHVYKPGDSVVEGSGYIHEGRNEGTADVVLWVTYVTPKGKPLAEPDLGKCASPR</sequence>
<feature type="domain" description="Cupin type-2" evidence="1">
    <location>
        <begin position="29"/>
        <end position="96"/>
    </location>
</feature>
<gene>
    <name evidence="2" type="ORF">ACH429_23390</name>
</gene>
<organism evidence="2 3">
    <name type="scientific">Streptomyces pathocidini</name>
    <dbReference type="NCBI Taxonomy" id="1650571"/>
    <lineage>
        <taxon>Bacteria</taxon>
        <taxon>Bacillati</taxon>
        <taxon>Actinomycetota</taxon>
        <taxon>Actinomycetes</taxon>
        <taxon>Kitasatosporales</taxon>
        <taxon>Streptomycetaceae</taxon>
        <taxon>Streptomyces</taxon>
    </lineage>
</organism>
<dbReference type="RefSeq" id="WP_398719392.1">
    <property type="nucleotide sequence ID" value="NZ_JBIRWE010000013.1"/>
</dbReference>
<dbReference type="SUPFAM" id="SSF51182">
    <property type="entry name" value="RmlC-like cupins"/>
    <property type="match status" value="1"/>
</dbReference>
<dbReference type="EMBL" id="JBIRWE010000013">
    <property type="protein sequence ID" value="MFI1967022.1"/>
    <property type="molecule type" value="Genomic_DNA"/>
</dbReference>
<dbReference type="InterPro" id="IPR013096">
    <property type="entry name" value="Cupin_2"/>
</dbReference>
<proteinExistence type="predicted"/>
<dbReference type="Proteomes" id="UP001611548">
    <property type="component" value="Unassembled WGS sequence"/>
</dbReference>
<evidence type="ECO:0000313" key="2">
    <source>
        <dbReference type="EMBL" id="MFI1967022.1"/>
    </source>
</evidence>
<name>A0ABW7UZF1_9ACTN</name>
<evidence type="ECO:0000259" key="1">
    <source>
        <dbReference type="Pfam" id="PF07883"/>
    </source>
</evidence>
<dbReference type="Pfam" id="PF07883">
    <property type="entry name" value="Cupin_2"/>
    <property type="match status" value="1"/>
</dbReference>
<dbReference type="InterPro" id="IPR014710">
    <property type="entry name" value="RmlC-like_jellyroll"/>
</dbReference>
<dbReference type="Gene3D" id="2.60.120.10">
    <property type="entry name" value="Jelly Rolls"/>
    <property type="match status" value="1"/>
</dbReference>
<dbReference type="InterPro" id="IPR011051">
    <property type="entry name" value="RmlC_Cupin_sf"/>
</dbReference>
<evidence type="ECO:0000313" key="3">
    <source>
        <dbReference type="Proteomes" id="UP001611548"/>
    </source>
</evidence>
<protein>
    <submittedName>
        <fullName evidence="2">Cupin domain-containing protein</fullName>
    </submittedName>
</protein>
<accession>A0ABW7UZF1</accession>
<reference evidence="2 3" key="1">
    <citation type="submission" date="2024-10" db="EMBL/GenBank/DDBJ databases">
        <title>The Natural Products Discovery Center: Release of the First 8490 Sequenced Strains for Exploring Actinobacteria Biosynthetic Diversity.</title>
        <authorList>
            <person name="Kalkreuter E."/>
            <person name="Kautsar S.A."/>
            <person name="Yang D."/>
            <person name="Bader C.D."/>
            <person name="Teijaro C.N."/>
            <person name="Fluegel L."/>
            <person name="Davis C.M."/>
            <person name="Simpson J.R."/>
            <person name="Lauterbach L."/>
            <person name="Steele A.D."/>
            <person name="Gui C."/>
            <person name="Meng S."/>
            <person name="Li G."/>
            <person name="Viehrig K."/>
            <person name="Ye F."/>
            <person name="Su P."/>
            <person name="Kiefer A.F."/>
            <person name="Nichols A."/>
            <person name="Cepeda A.J."/>
            <person name="Yan W."/>
            <person name="Fan B."/>
            <person name="Jiang Y."/>
            <person name="Adhikari A."/>
            <person name="Zheng C.-J."/>
            <person name="Schuster L."/>
            <person name="Cowan T.M."/>
            <person name="Smanski M.J."/>
            <person name="Chevrette M.G."/>
            <person name="De Carvalho L.P.S."/>
            <person name="Shen B."/>
        </authorList>
    </citation>
    <scope>NUCLEOTIDE SEQUENCE [LARGE SCALE GENOMIC DNA]</scope>
    <source>
        <strain evidence="2 3">NPDC020327</strain>
    </source>
</reference>
<comment type="caution">
    <text evidence="2">The sequence shown here is derived from an EMBL/GenBank/DDBJ whole genome shotgun (WGS) entry which is preliminary data.</text>
</comment>
<keyword evidence="3" id="KW-1185">Reference proteome</keyword>